<protein>
    <recommendedName>
        <fullName evidence="3">Helicase ATP-binding domain-containing protein</fullName>
    </recommendedName>
</protein>
<accession>A0ABQ7D6G6</accession>
<dbReference type="EMBL" id="QGKV02000759">
    <property type="protein sequence ID" value="KAF3567114.1"/>
    <property type="molecule type" value="Genomic_DNA"/>
</dbReference>
<feature type="coiled-coil region" evidence="1">
    <location>
        <begin position="177"/>
        <end position="204"/>
    </location>
</feature>
<dbReference type="Pfam" id="PF00270">
    <property type="entry name" value="DEAD"/>
    <property type="match status" value="1"/>
</dbReference>
<evidence type="ECO:0000313" key="4">
    <source>
        <dbReference type="EMBL" id="KAF3567114.1"/>
    </source>
</evidence>
<dbReference type="InterPro" id="IPR027417">
    <property type="entry name" value="P-loop_NTPase"/>
</dbReference>
<dbReference type="PANTHER" id="PTHR47957">
    <property type="entry name" value="ATP-DEPENDENT HELICASE HRQ1"/>
    <property type="match status" value="1"/>
</dbReference>
<comment type="caution">
    <text evidence="4">The sequence shown here is derived from an EMBL/GenBank/DDBJ whole genome shotgun (WGS) entry which is preliminary data.</text>
</comment>
<dbReference type="PROSITE" id="PS51192">
    <property type="entry name" value="HELICASE_ATP_BIND_1"/>
    <property type="match status" value="1"/>
</dbReference>
<proteinExistence type="predicted"/>
<sequence length="544" mass="61166">QQQQHLSDSGFGDDSSWLAGDDDLLRLPPHHQSDAAAAEATNSGNENLDRRLLKDLVEMVPLIEQFMEHKEKSSFKRRGSMVYTKMPSKESLSRRVQDFYFGSHLEFSLVVDCLFKARLYQFFNLYLHLLDLKGRNASQAVPGRKKRDAEGNNDAVNDAKEVGENAKALAGADKDELTRLREQVSDLQTKLSEKEEVLKSVEISKKNQLNEIQMKLEETRGLVAERDTLIKSMQLQLSDTKIKLADRQAALEKTQWEAKTTGTKAIKLQEQLDAVEGEMSSFTQVFETLAKTESKKHDMDYDATPYQFDHLPYLAESISAALSGKNVVVATMTSSGKSLCYNVPVFEKLTIDTDACALYLFPTKALAQDQFRALSDLIKGYEASINMGVYDGDTPYKDRTWLRNNGRLLITNPDMLHMSILPLHGQFRRILSNLRYIVVDEAHTYKGAFGCHTALILRRLRRICSHVYGVSPSFIFCTATSANPREHCMELANLSELELIEKDGSPSSKKLFVLWNPSAPPTTKSEESSNDKNSKGDAADNSSR</sequence>
<dbReference type="PANTHER" id="PTHR47957:SF3">
    <property type="entry name" value="ATP-DEPENDENT HELICASE HRQ1"/>
    <property type="match status" value="1"/>
</dbReference>
<dbReference type="InterPro" id="IPR014001">
    <property type="entry name" value="Helicase_ATP-bd"/>
</dbReference>
<dbReference type="CDD" id="cd17923">
    <property type="entry name" value="DEXHc_Hrq1-like"/>
    <property type="match status" value="1"/>
</dbReference>
<feature type="domain" description="Helicase ATP-binding" evidence="3">
    <location>
        <begin position="318"/>
        <end position="499"/>
    </location>
</feature>
<evidence type="ECO:0000313" key="5">
    <source>
        <dbReference type="Proteomes" id="UP000266723"/>
    </source>
</evidence>
<dbReference type="Gene3D" id="3.40.50.300">
    <property type="entry name" value="P-loop containing nucleotide triphosphate hydrolases"/>
    <property type="match status" value="1"/>
</dbReference>
<gene>
    <name evidence="4" type="ORF">DY000_02019490</name>
</gene>
<feature type="compositionally biased region" description="Basic and acidic residues" evidence="2">
    <location>
        <begin position="524"/>
        <end position="544"/>
    </location>
</feature>
<keyword evidence="1" id="KW-0175">Coiled coil</keyword>
<keyword evidence="5" id="KW-1185">Reference proteome</keyword>
<dbReference type="Proteomes" id="UP000266723">
    <property type="component" value="Unassembled WGS sequence"/>
</dbReference>
<dbReference type="SMART" id="SM00487">
    <property type="entry name" value="DEXDc"/>
    <property type="match status" value="1"/>
</dbReference>
<feature type="non-terminal residue" evidence="4">
    <location>
        <position position="1"/>
    </location>
</feature>
<dbReference type="SUPFAM" id="SSF52540">
    <property type="entry name" value="P-loop containing nucleoside triphosphate hydrolases"/>
    <property type="match status" value="1"/>
</dbReference>
<evidence type="ECO:0000259" key="3">
    <source>
        <dbReference type="PROSITE" id="PS51192"/>
    </source>
</evidence>
<reference evidence="4 5" key="1">
    <citation type="journal article" date="2020" name="BMC Genomics">
        <title>Intraspecific diversification of the crop wild relative Brassica cretica Lam. using demographic model selection.</title>
        <authorList>
            <person name="Kioukis A."/>
            <person name="Michalopoulou V.A."/>
            <person name="Briers L."/>
            <person name="Pirintsos S."/>
            <person name="Studholme D.J."/>
            <person name="Pavlidis P."/>
            <person name="Sarris P.F."/>
        </authorList>
    </citation>
    <scope>NUCLEOTIDE SEQUENCE [LARGE SCALE GENOMIC DNA]</scope>
    <source>
        <strain evidence="5">cv. PFS-1207/04</strain>
    </source>
</reference>
<evidence type="ECO:0000256" key="2">
    <source>
        <dbReference type="SAM" id="MobiDB-lite"/>
    </source>
</evidence>
<evidence type="ECO:0000256" key="1">
    <source>
        <dbReference type="SAM" id="Coils"/>
    </source>
</evidence>
<dbReference type="InterPro" id="IPR011545">
    <property type="entry name" value="DEAD/DEAH_box_helicase_dom"/>
</dbReference>
<feature type="region of interest" description="Disordered" evidence="2">
    <location>
        <begin position="511"/>
        <end position="544"/>
    </location>
</feature>
<organism evidence="4 5">
    <name type="scientific">Brassica cretica</name>
    <name type="common">Mustard</name>
    <dbReference type="NCBI Taxonomy" id="69181"/>
    <lineage>
        <taxon>Eukaryota</taxon>
        <taxon>Viridiplantae</taxon>
        <taxon>Streptophyta</taxon>
        <taxon>Embryophyta</taxon>
        <taxon>Tracheophyta</taxon>
        <taxon>Spermatophyta</taxon>
        <taxon>Magnoliopsida</taxon>
        <taxon>eudicotyledons</taxon>
        <taxon>Gunneridae</taxon>
        <taxon>Pentapetalae</taxon>
        <taxon>rosids</taxon>
        <taxon>malvids</taxon>
        <taxon>Brassicales</taxon>
        <taxon>Brassicaceae</taxon>
        <taxon>Brassiceae</taxon>
        <taxon>Brassica</taxon>
    </lineage>
</organism>
<feature type="region of interest" description="Disordered" evidence="2">
    <location>
        <begin position="141"/>
        <end position="165"/>
    </location>
</feature>
<feature type="region of interest" description="Disordered" evidence="2">
    <location>
        <begin position="1"/>
        <end position="25"/>
    </location>
</feature>
<name>A0ABQ7D6G6_BRACR</name>